<accession>A0A9P4NMK2</accession>
<dbReference type="InterPro" id="IPR007320">
    <property type="entry name" value="PDCD2_C"/>
</dbReference>
<protein>
    <recommendedName>
        <fullName evidence="2">Programmed cell death protein 2 C-terminal domain-containing protein</fullName>
    </recommendedName>
</protein>
<dbReference type="OrthoDB" id="443682at2759"/>
<dbReference type="GO" id="GO:0030490">
    <property type="term" value="P:maturation of SSU-rRNA"/>
    <property type="evidence" value="ECO:0007669"/>
    <property type="project" value="TreeGrafter"/>
</dbReference>
<comment type="caution">
    <text evidence="3">The sequence shown here is derived from an EMBL/GenBank/DDBJ whole genome shotgun (WGS) entry which is preliminary data.</text>
</comment>
<name>A0A9P4NMK2_9PEZI</name>
<sequence>MPPYDSDSSGGEDGDYTETSVLLGYSSKEPTGDTFSQLGGHPTWLDRETTPSGSLVKCKVCNGLLTLLLQLNGDLPDRFPGHERRLYIFSCRRKACRRKDGSIRGIIGNRVTKPKAVQQDKVPAPIGSAPQTNIGAALFGGGAPGSSLGNSCTSSSTSNPFAFPTASNPFSANPFAGVSTLAAKPAQRPDTSVAGLPETFASKARITESSSPTDSAFKPVSTSCPHEPWPSASDFPPPYPTSHLDADYETLSAPSTPQLPTVNSDMDTDMGGSSTGGAEESQLFESTMDKTFQKFADRLAQNPEQVLRYEFGGQPLLYSTTDAVGKLLSPAPGTKGKVTTFSNGSSKLPRCSNCGADRVCEMQLTPHAITVLEDEELGLDGMDWGTVILGACSKDCVAFGTSEGDVAYLEEWVGVQWEELEERRKK</sequence>
<organism evidence="3 4">
    <name type="scientific">Tothia fuscella</name>
    <dbReference type="NCBI Taxonomy" id="1048955"/>
    <lineage>
        <taxon>Eukaryota</taxon>
        <taxon>Fungi</taxon>
        <taxon>Dikarya</taxon>
        <taxon>Ascomycota</taxon>
        <taxon>Pezizomycotina</taxon>
        <taxon>Dothideomycetes</taxon>
        <taxon>Pleosporomycetidae</taxon>
        <taxon>Venturiales</taxon>
        <taxon>Cylindrosympodiaceae</taxon>
        <taxon>Tothia</taxon>
    </lineage>
</organism>
<evidence type="ECO:0000259" key="2">
    <source>
        <dbReference type="Pfam" id="PF04194"/>
    </source>
</evidence>
<dbReference type="AlphaFoldDB" id="A0A9P4NMK2"/>
<feature type="region of interest" description="Disordered" evidence="1">
    <location>
        <begin position="204"/>
        <end position="279"/>
    </location>
</feature>
<keyword evidence="4" id="KW-1185">Reference proteome</keyword>
<proteinExistence type="predicted"/>
<feature type="domain" description="Programmed cell death protein 2 C-terminal" evidence="2">
    <location>
        <begin position="289"/>
        <end position="417"/>
    </location>
</feature>
<feature type="compositionally biased region" description="Polar residues" evidence="1">
    <location>
        <begin position="207"/>
        <end position="224"/>
    </location>
</feature>
<evidence type="ECO:0000313" key="4">
    <source>
        <dbReference type="Proteomes" id="UP000800235"/>
    </source>
</evidence>
<dbReference type="Pfam" id="PF04194">
    <property type="entry name" value="PDCD2_C"/>
    <property type="match status" value="1"/>
</dbReference>
<evidence type="ECO:0000313" key="3">
    <source>
        <dbReference type="EMBL" id="KAF2427726.1"/>
    </source>
</evidence>
<dbReference type="Proteomes" id="UP000800235">
    <property type="component" value="Unassembled WGS sequence"/>
</dbReference>
<gene>
    <name evidence="3" type="ORF">EJ08DRAFT_699464</name>
</gene>
<dbReference type="GO" id="GO:0005737">
    <property type="term" value="C:cytoplasm"/>
    <property type="evidence" value="ECO:0007669"/>
    <property type="project" value="InterPro"/>
</dbReference>
<dbReference type="EMBL" id="MU007058">
    <property type="protein sequence ID" value="KAF2427726.1"/>
    <property type="molecule type" value="Genomic_DNA"/>
</dbReference>
<evidence type="ECO:0000256" key="1">
    <source>
        <dbReference type="SAM" id="MobiDB-lite"/>
    </source>
</evidence>
<feature type="compositionally biased region" description="Polar residues" evidence="1">
    <location>
        <begin position="252"/>
        <end position="265"/>
    </location>
</feature>
<dbReference type="PANTHER" id="PTHR47524:SF1">
    <property type="entry name" value="20S RRNA ACCUMULATION PROTEIN 4"/>
    <property type="match status" value="1"/>
</dbReference>
<reference evidence="3" key="1">
    <citation type="journal article" date="2020" name="Stud. Mycol.">
        <title>101 Dothideomycetes genomes: a test case for predicting lifestyles and emergence of pathogens.</title>
        <authorList>
            <person name="Haridas S."/>
            <person name="Albert R."/>
            <person name="Binder M."/>
            <person name="Bloem J."/>
            <person name="Labutti K."/>
            <person name="Salamov A."/>
            <person name="Andreopoulos B."/>
            <person name="Baker S."/>
            <person name="Barry K."/>
            <person name="Bills G."/>
            <person name="Bluhm B."/>
            <person name="Cannon C."/>
            <person name="Castanera R."/>
            <person name="Culley D."/>
            <person name="Daum C."/>
            <person name="Ezra D."/>
            <person name="Gonzalez J."/>
            <person name="Henrissat B."/>
            <person name="Kuo A."/>
            <person name="Liang C."/>
            <person name="Lipzen A."/>
            <person name="Lutzoni F."/>
            <person name="Magnuson J."/>
            <person name="Mondo S."/>
            <person name="Nolan M."/>
            <person name="Ohm R."/>
            <person name="Pangilinan J."/>
            <person name="Park H.-J."/>
            <person name="Ramirez L."/>
            <person name="Alfaro M."/>
            <person name="Sun H."/>
            <person name="Tritt A."/>
            <person name="Yoshinaga Y."/>
            <person name="Zwiers L.-H."/>
            <person name="Turgeon B."/>
            <person name="Goodwin S."/>
            <person name="Spatafora J."/>
            <person name="Crous P."/>
            <person name="Grigoriev I."/>
        </authorList>
    </citation>
    <scope>NUCLEOTIDE SEQUENCE</scope>
    <source>
        <strain evidence="3">CBS 130266</strain>
    </source>
</reference>
<dbReference type="PANTHER" id="PTHR47524">
    <property type="entry name" value="20S RRNA ACCUMULATION PROTEIN 4"/>
    <property type="match status" value="1"/>
</dbReference>